<feature type="signal peptide" evidence="1">
    <location>
        <begin position="1"/>
        <end position="22"/>
    </location>
</feature>
<dbReference type="GeneID" id="94551530"/>
<accession>A0A2U1F1L6</accession>
<gene>
    <name evidence="2" type="ORF">C7382_12417</name>
</gene>
<evidence type="ECO:0000256" key="1">
    <source>
        <dbReference type="SAM" id="SignalP"/>
    </source>
</evidence>
<dbReference type="OrthoDB" id="9798714at2"/>
<dbReference type="EMBL" id="QEKY01000024">
    <property type="protein sequence ID" value="PVZ05910.1"/>
    <property type="molecule type" value="Genomic_DNA"/>
</dbReference>
<name>A0A2U1F1L6_9PORP</name>
<dbReference type="Pfam" id="PF01963">
    <property type="entry name" value="TraB_PrgY_gumN"/>
    <property type="match status" value="1"/>
</dbReference>
<comment type="caution">
    <text evidence="2">The sequence shown here is derived from an EMBL/GenBank/DDBJ whole genome shotgun (WGS) entry which is preliminary data.</text>
</comment>
<dbReference type="Proteomes" id="UP000245462">
    <property type="component" value="Unassembled WGS sequence"/>
</dbReference>
<dbReference type="CDD" id="cd14789">
    <property type="entry name" value="Tiki"/>
    <property type="match status" value="1"/>
</dbReference>
<sequence>MTTRKFSLLLWLSIFVASCAIGQTTDKRDAILWEITGNGLSSPSYLLGTCHVVPYTYTDSIPGYKEAYASVGQVVIEHDISAGAEIFATADMQAILLMPSDTTYAMLFTPEELTELNNVLQGYGMPQAEQLALRPAFLEMSLAMVQEAMRLQGQAPMDMDVINHGRADGKKAVFLETLDDAKQVLKYLFAKDLNMQAQSLLSTLRQLRDGVNPALEIIQNYKAQELEAILQDENFTAQDRDVTVDRRNAKWLEQIPALIADTPTLIAVGAGHLCGEKGLVQGLRARGYKLRPLSL</sequence>
<evidence type="ECO:0000313" key="3">
    <source>
        <dbReference type="Proteomes" id="UP000245462"/>
    </source>
</evidence>
<dbReference type="RefSeq" id="WP_116680065.1">
    <property type="nucleotide sequence ID" value="NZ_QEKY01000024.1"/>
</dbReference>
<dbReference type="InterPro" id="IPR002816">
    <property type="entry name" value="TraB/PrgY/GumN_fam"/>
</dbReference>
<keyword evidence="3" id="KW-1185">Reference proteome</keyword>
<protein>
    <recommendedName>
        <fullName evidence="4">TraB family protein</fullName>
    </recommendedName>
</protein>
<organism evidence="2 3">
    <name type="scientific">Porphyromonas loveana</name>
    <dbReference type="NCBI Taxonomy" id="1884669"/>
    <lineage>
        <taxon>Bacteria</taxon>
        <taxon>Pseudomonadati</taxon>
        <taxon>Bacteroidota</taxon>
        <taxon>Bacteroidia</taxon>
        <taxon>Bacteroidales</taxon>
        <taxon>Porphyromonadaceae</taxon>
        <taxon>Porphyromonas</taxon>
    </lineage>
</organism>
<dbReference type="PROSITE" id="PS51257">
    <property type="entry name" value="PROKAR_LIPOPROTEIN"/>
    <property type="match status" value="1"/>
</dbReference>
<evidence type="ECO:0000313" key="2">
    <source>
        <dbReference type="EMBL" id="PVZ05910.1"/>
    </source>
</evidence>
<proteinExistence type="predicted"/>
<keyword evidence="1" id="KW-0732">Signal</keyword>
<dbReference type="PANTHER" id="PTHR40590:SF1">
    <property type="entry name" value="CYTOPLASMIC PROTEIN"/>
    <property type="match status" value="1"/>
</dbReference>
<dbReference type="AlphaFoldDB" id="A0A2U1F1L6"/>
<dbReference type="PANTHER" id="PTHR40590">
    <property type="entry name" value="CYTOPLASMIC PROTEIN-RELATED"/>
    <property type="match status" value="1"/>
</dbReference>
<feature type="chain" id="PRO_5015705490" description="TraB family protein" evidence="1">
    <location>
        <begin position="23"/>
        <end position="295"/>
    </location>
</feature>
<dbReference type="InterPro" id="IPR047111">
    <property type="entry name" value="YbaP-like"/>
</dbReference>
<evidence type="ECO:0008006" key="4">
    <source>
        <dbReference type="Google" id="ProtNLM"/>
    </source>
</evidence>
<reference evidence="2 3" key="1">
    <citation type="submission" date="2018-04" db="EMBL/GenBank/DDBJ databases">
        <title>Genomic Encyclopedia of Type Strains, Phase IV (KMG-IV): sequencing the most valuable type-strain genomes for metagenomic binning, comparative biology and taxonomic classification.</title>
        <authorList>
            <person name="Goeker M."/>
        </authorList>
    </citation>
    <scope>NUCLEOTIDE SEQUENCE [LARGE SCALE GENOMIC DNA]</scope>
    <source>
        <strain evidence="2 3">DSM 28520</strain>
    </source>
</reference>